<feature type="transmembrane region" description="Helical" evidence="9">
    <location>
        <begin position="29"/>
        <end position="49"/>
    </location>
</feature>
<organism evidence="10 11">
    <name type="scientific">Ichthyobacterium seriolicida</name>
    <dbReference type="NCBI Taxonomy" id="242600"/>
    <lineage>
        <taxon>Bacteria</taxon>
        <taxon>Pseudomonadati</taxon>
        <taxon>Bacteroidota</taxon>
        <taxon>Flavobacteriia</taxon>
        <taxon>Flavobacteriales</taxon>
        <taxon>Ichthyobacteriaceae</taxon>
        <taxon>Ichthyobacterium</taxon>
    </lineage>
</organism>
<comment type="subcellular location">
    <subcellularLocation>
        <location evidence="1 8">Cell membrane</location>
        <topology evidence="1 8">Multi-pass membrane protein</topology>
    </subcellularLocation>
</comment>
<dbReference type="Gene3D" id="1.10.3470.10">
    <property type="entry name" value="ABC transporter involved in vitamin B12 uptake, BtuC"/>
    <property type="match status" value="1"/>
</dbReference>
<evidence type="ECO:0000256" key="3">
    <source>
        <dbReference type="ARBA" id="ARBA00022448"/>
    </source>
</evidence>
<feature type="transmembrane region" description="Helical" evidence="9">
    <location>
        <begin position="145"/>
        <end position="169"/>
    </location>
</feature>
<dbReference type="InterPro" id="IPR001626">
    <property type="entry name" value="ABC_TroCD"/>
</dbReference>
<evidence type="ECO:0000256" key="8">
    <source>
        <dbReference type="RuleBase" id="RU003943"/>
    </source>
</evidence>
<sequence length="262" mass="28814">MAMIGDAISHSILPGIVLAFLFFGERNAFFMILGAVLFGLLLVFMVEYFTTKINLQNDVSIGFSYTFLFALGIILISLFTGKVDIDTDCVLYGEIGYVPLDTVYIMDTDIGPRSFWITIMVLLSLLILLKIGFKALYITSFDPNYASSIGVPVVLWNYFLMTQVSVVAVTSFESVGAILVISFLVVPPATAYLVTDKIKPLFIGSAVIGVLSSVLGYTLSIWLNVSISASMAVVSGLFFTLALIFSSLKKKRDINKYLSYRE</sequence>
<keyword evidence="3 8" id="KW-0813">Transport</keyword>
<feature type="transmembrane region" description="Helical" evidence="9">
    <location>
        <begin position="175"/>
        <end position="194"/>
    </location>
</feature>
<name>A0A1J1E9N3_9FLAO</name>
<comment type="similarity">
    <text evidence="2 8">Belongs to the ABC-3 integral membrane protein family.</text>
</comment>
<dbReference type="GO" id="GO:0010043">
    <property type="term" value="P:response to zinc ion"/>
    <property type="evidence" value="ECO:0007669"/>
    <property type="project" value="TreeGrafter"/>
</dbReference>
<keyword evidence="7 9" id="KW-0472">Membrane</keyword>
<dbReference type="PANTHER" id="PTHR30477:SF8">
    <property type="entry name" value="METAL TRANSPORT SYSTEM MEMBRANE PROTEIN CT_070-RELATED"/>
    <property type="match status" value="1"/>
</dbReference>
<feature type="transmembrane region" description="Helical" evidence="9">
    <location>
        <begin position="114"/>
        <end position="133"/>
    </location>
</feature>
<evidence type="ECO:0000256" key="1">
    <source>
        <dbReference type="ARBA" id="ARBA00004651"/>
    </source>
</evidence>
<evidence type="ECO:0000256" key="7">
    <source>
        <dbReference type="ARBA" id="ARBA00023136"/>
    </source>
</evidence>
<dbReference type="InterPro" id="IPR037294">
    <property type="entry name" value="ABC_BtuC-like"/>
</dbReference>
<keyword evidence="4" id="KW-1003">Cell membrane</keyword>
<evidence type="ECO:0000313" key="10">
    <source>
        <dbReference type="EMBL" id="BAV94240.1"/>
    </source>
</evidence>
<dbReference type="SUPFAM" id="SSF81345">
    <property type="entry name" value="ABC transporter involved in vitamin B12 uptake, BtuC"/>
    <property type="match status" value="1"/>
</dbReference>
<evidence type="ECO:0000256" key="9">
    <source>
        <dbReference type="SAM" id="Phobius"/>
    </source>
</evidence>
<feature type="transmembrane region" description="Helical" evidence="9">
    <location>
        <begin position="7"/>
        <end position="23"/>
    </location>
</feature>
<dbReference type="EMBL" id="AP014564">
    <property type="protein sequence ID" value="BAV94240.1"/>
    <property type="molecule type" value="Genomic_DNA"/>
</dbReference>
<evidence type="ECO:0000256" key="5">
    <source>
        <dbReference type="ARBA" id="ARBA00022692"/>
    </source>
</evidence>
<dbReference type="PANTHER" id="PTHR30477">
    <property type="entry name" value="ABC-TRANSPORTER METAL-BINDING PROTEIN"/>
    <property type="match status" value="1"/>
</dbReference>
<dbReference type="Proteomes" id="UP000243197">
    <property type="component" value="Chromosome"/>
</dbReference>
<keyword evidence="5 8" id="KW-0812">Transmembrane</keyword>
<keyword evidence="11" id="KW-1185">Reference proteome</keyword>
<dbReference type="AlphaFoldDB" id="A0A1J1E9N3"/>
<evidence type="ECO:0000256" key="4">
    <source>
        <dbReference type="ARBA" id="ARBA00022475"/>
    </source>
</evidence>
<proteinExistence type="inferred from homology"/>
<dbReference type="Pfam" id="PF00950">
    <property type="entry name" value="ABC-3"/>
    <property type="match status" value="1"/>
</dbReference>
<evidence type="ECO:0000256" key="6">
    <source>
        <dbReference type="ARBA" id="ARBA00022989"/>
    </source>
</evidence>
<feature type="transmembrane region" description="Helical" evidence="9">
    <location>
        <begin position="201"/>
        <end position="223"/>
    </location>
</feature>
<feature type="transmembrane region" description="Helical" evidence="9">
    <location>
        <begin position="229"/>
        <end position="248"/>
    </location>
</feature>
<gene>
    <name evidence="10" type="ORF">JBKA6_0227</name>
</gene>
<keyword evidence="6 9" id="KW-1133">Transmembrane helix</keyword>
<evidence type="ECO:0000256" key="2">
    <source>
        <dbReference type="ARBA" id="ARBA00008034"/>
    </source>
</evidence>
<protein>
    <submittedName>
        <fullName evidence="10">Manganese ABC transporter, inner membrane permease protein SitD</fullName>
    </submittedName>
</protein>
<dbReference type="KEGG" id="ise:JBKA6_0227"/>
<dbReference type="GO" id="GO:0043190">
    <property type="term" value="C:ATP-binding cassette (ABC) transporter complex"/>
    <property type="evidence" value="ECO:0007669"/>
    <property type="project" value="InterPro"/>
</dbReference>
<feature type="transmembrane region" description="Helical" evidence="9">
    <location>
        <begin position="61"/>
        <end position="81"/>
    </location>
</feature>
<dbReference type="GO" id="GO:0055085">
    <property type="term" value="P:transmembrane transport"/>
    <property type="evidence" value="ECO:0007669"/>
    <property type="project" value="InterPro"/>
</dbReference>
<evidence type="ECO:0000313" key="11">
    <source>
        <dbReference type="Proteomes" id="UP000243197"/>
    </source>
</evidence>
<accession>A0A1J1E9N3</accession>
<reference evidence="10 11" key="1">
    <citation type="submission" date="2014-03" db="EMBL/GenBank/DDBJ databases">
        <title>complete genome sequence of Flavobacteriaceae bacterium JBKA-6.</title>
        <authorList>
            <person name="Takano T."/>
            <person name="Nakamura Y."/>
            <person name="Takuma S."/>
            <person name="Yasuike M."/>
            <person name="Matsuyama T."/>
            <person name="Sakai T."/>
            <person name="Fujiwara A."/>
            <person name="Kimoto K."/>
            <person name="Fukuda Y."/>
            <person name="Kondo H."/>
            <person name="Hirono I."/>
            <person name="Nakayasu C."/>
        </authorList>
    </citation>
    <scope>NUCLEOTIDE SEQUENCE [LARGE SCALE GENOMIC DNA]</scope>
    <source>
        <strain evidence="10 11">JBKA-6</strain>
    </source>
</reference>